<dbReference type="SMART" id="SM00490">
    <property type="entry name" value="HELICc"/>
    <property type="match status" value="1"/>
</dbReference>
<dbReference type="InterPro" id="IPR014001">
    <property type="entry name" value="Helicase_ATP-bd"/>
</dbReference>
<keyword evidence="5" id="KW-0347">Helicase</keyword>
<dbReference type="InterPro" id="IPR027417">
    <property type="entry name" value="P-loop_NTPase"/>
</dbReference>
<dbReference type="GO" id="GO:0004386">
    <property type="term" value="F:helicase activity"/>
    <property type="evidence" value="ECO:0007669"/>
    <property type="project" value="UniProtKB-KW"/>
</dbReference>
<evidence type="ECO:0000256" key="5">
    <source>
        <dbReference type="ARBA" id="ARBA00022806"/>
    </source>
</evidence>
<dbReference type="SMART" id="SM00487">
    <property type="entry name" value="DEXDc"/>
    <property type="match status" value="1"/>
</dbReference>
<dbReference type="Pfam" id="PF00271">
    <property type="entry name" value="Helicase_C"/>
    <property type="match status" value="1"/>
</dbReference>
<keyword evidence="8" id="KW-0539">Nucleus</keyword>
<feature type="domain" description="Helicase ATP-binding" evidence="10">
    <location>
        <begin position="1483"/>
        <end position="1658"/>
    </location>
</feature>
<dbReference type="InterPro" id="IPR016024">
    <property type="entry name" value="ARM-type_fold"/>
</dbReference>
<dbReference type="InterPro" id="IPR000330">
    <property type="entry name" value="SNF2_N"/>
</dbReference>
<dbReference type="PANTHER" id="PTHR36498:SF1">
    <property type="entry name" value="TATA-BINDING PROTEIN-ASSOCIATED FACTOR 172"/>
    <property type="match status" value="1"/>
</dbReference>
<dbReference type="Pfam" id="PF00176">
    <property type="entry name" value="SNF2-rel_dom"/>
    <property type="match status" value="1"/>
</dbReference>
<dbReference type="GO" id="GO:0005634">
    <property type="term" value="C:nucleus"/>
    <property type="evidence" value="ECO:0007669"/>
    <property type="project" value="UniProtKB-SubCell"/>
</dbReference>
<dbReference type="SUPFAM" id="SSF48371">
    <property type="entry name" value="ARM repeat"/>
    <property type="match status" value="2"/>
</dbReference>
<dbReference type="Pfam" id="PF12054">
    <property type="entry name" value="DUF3535"/>
    <property type="match status" value="1"/>
</dbReference>
<sequence length="2083" mass="232969">MATRLDRLIDLLENGTTPGVRMAAAQQIGAIQAQHPQKLLNLLEKVYKCLHSNSWDARIAASQAIEAIAKQVPIIQDLNADQTSPNPNHKLDSETAPNPQTPKNQWLNFNEFDVDSILSNGRLLLASGGEEFDIQDLDPNIDPLDLLARQKKLMRDRLGLTSQLVEGDFIDESDFITKVDSNPQKVANPIKTPKNITPPLIDMDKLSARERNALKRKNKKGMKTGLTQIKLGNSNNTPPPEPTDTDKTDFGVDITEQPGHDGKVVVEAKLPTKEKFAIIGVNDGEWCFESFCEQISLDLFDPKWEVRHGASLGLRELIKKQGLAAGKRSYLSKEENNTRHQSFLSDICVRILCVLTLDRFGDFVSDQVVAPVRETCTQVLGVIAQYLNPSNLEEIELGLLKLVTRGANKDSPIWEIRHSGLLGLKYVVAVRNCLQENILESIADAALEGLRGSDDDIRCVSASALLPIVSTLAEKLPHKTETILSALWTALSEIDDDLAASTASVMELLSAFCKLDSVSKSIIGSISSQPEISSLFSLNSLLPHLYPFMRHTISSVRLASVQTMATIINMYVKNKAIQTPNEWINGTTMQYLLQNILLETNDSISKSTIDLWCLIIDNFFPNENDFNSVFTEQIISNMLQLVTSPIGLPLNTNILVVFRNKHIHNSRRKLTYSIDSPMIQQDLSLVSYDTIVKCRVSCAQAIAKVASTWQIKSEESGSTSFPNMFVNIISSSLSSNWALSRQIGAIIVEEWISYTCFPISSSKNLLTTQKTSAYENVTKSTFSDYFAFRENISILLSRHATDKSTCTPIPQIFTLIYKNIESSNLEYLYRDIHNPLQSIYQETKALLELFTNLLGVPPNKLPLIPEIDFDMDKSGRKKLVFSLDIASKFIETAYPNLFSKYLHNLSKSDPQHTRIIDSIEKKKNSLLNIISNSRSKQENLNMLVTSSLASTATSLGILPIKLNSIVRPIINSVKLERNKILQSRAAFAAARLIAECHHPPQVDENTLNFIAGIPPSPPKIGPGEKIIMNLVSFICSDPWITPVLQQKSNMKEGIIMIQVVQFLQSRLSLEHKESVSSQGNAYDGAMAAAVTEMNSSKRLNDSQSSSGPKKRARGNAATATNPRGRGKQTAKANGNGRMKKVDLKDNLEKNKTSQVHSHNEKAVLPIGTHISAETISEKDEQDLALQNLFRGSLTSLTYLCRLLGPELFKIVPKLWKSIYQPLQSVFGNIPNWNPQIVHKNDRAPENIAFNISIDIYPIVDNDRITSIDEKMLLNSCTEGQAVIDSFSVLNTLSPLLHQDIQNEVLRNVLYWVVCGLQSQLAAVRHVSAKMVSNICNIITKDAMLVFVKIVLPWLGDTYRVWLRQSVVESIYYIVGKLEESLILPYIPFLIVPVLGRMSDTNKEIRLVGTQCFAQLLKLVPLGMHLESDGNELDIAPELLAQHSRDRSFLAQLTDASRLESYKIPIKINATLRKYQQDGVNWLSFLNKYRLHGILCDDMGLGKTLQTICIIASDHYTRKKEFEESKGLKLDSSPLLSIVICPPTLMAHWEEEIKKYVDCLNPIIYGGPPSERRALVKRIKEYDVVIVSYDVLRNDIEYFSNINYNYCVLDEGHVIKNAKAKLTLAVKQIQARNRLILTGTPVQNNVLELWSLFDYLMPGFLGMERQFNDQYSRPILQSRDPRLPPHIQAQAQAESQRALESLHRQVLPFLLRRMKEDVLADLPPKIIQDRYCNLSEIQTELMEALNNSMHTSKPSFAADTGKQENAQPKPGIHVFQALQYLRRLCNHPALVLTPTHPLYNSITSKLQSEGKTLHDLSVAPKLQTLNQLLLECGIGSNTSSELSELDSNVFDGIQESPGSLNGLGLTSGASASHRALIFCQHREMLDCIQRDLFARHMPSVSFLRLDGTVDARNRQSVVTKFNSDPSIDVLLLTTHVGGLGLNLTGADTVIFVEHDWNPMMDLQAMDRAHRLGQTKVVNVYRLITKNTLEEKVMGLQAFKLNIANSIVNQQNSGLQTMNTNQILDLFNFSAKSDTKSYDHTGKTKVSGDNKPISASKAVETLEELWDPKQYETEYDMASFISSLK</sequence>
<reference evidence="12 13" key="1">
    <citation type="journal article" date="2018" name="MBio">
        <title>Comparative Genomics Reveals the Core Gene Toolbox for the Fungus-Insect Symbiosis.</title>
        <authorList>
            <person name="Wang Y."/>
            <person name="Stata M."/>
            <person name="Wang W."/>
            <person name="Stajich J.E."/>
            <person name="White M.M."/>
            <person name="Moncalvo J.M."/>
        </authorList>
    </citation>
    <scope>NUCLEOTIDE SEQUENCE [LARGE SCALE GENOMIC DNA]</scope>
    <source>
        <strain evidence="12 13">AUS-77-4</strain>
    </source>
</reference>
<comment type="caution">
    <text evidence="12">The sequence shown here is derived from an EMBL/GenBank/DDBJ whole genome shotgun (WGS) entry which is preliminary data.</text>
</comment>
<dbReference type="GO" id="GO:0017025">
    <property type="term" value="F:TBP-class protein binding"/>
    <property type="evidence" value="ECO:0007669"/>
    <property type="project" value="InterPro"/>
</dbReference>
<dbReference type="InterPro" id="IPR044078">
    <property type="entry name" value="Mot1_ATP-bd"/>
</dbReference>
<dbReference type="CDD" id="cd17999">
    <property type="entry name" value="DEXHc_Mot1"/>
    <property type="match status" value="1"/>
</dbReference>
<evidence type="ECO:0000259" key="11">
    <source>
        <dbReference type="PROSITE" id="PS51194"/>
    </source>
</evidence>
<dbReference type="GO" id="GO:0005524">
    <property type="term" value="F:ATP binding"/>
    <property type="evidence" value="ECO:0007669"/>
    <property type="project" value="UniProtKB-KW"/>
</dbReference>
<evidence type="ECO:0000313" key="12">
    <source>
        <dbReference type="EMBL" id="PVU89239.1"/>
    </source>
</evidence>
<feature type="compositionally biased region" description="Polar residues" evidence="9">
    <location>
        <begin position="95"/>
        <end position="105"/>
    </location>
</feature>
<keyword evidence="13" id="KW-1185">Reference proteome</keyword>
<keyword evidence="2" id="KW-0677">Repeat</keyword>
<evidence type="ECO:0000256" key="6">
    <source>
        <dbReference type="ARBA" id="ARBA00022840"/>
    </source>
</evidence>
<dbReference type="STRING" id="61424.A0A2T9YA94"/>
<dbReference type="PROSITE" id="PS51192">
    <property type="entry name" value="HELICASE_ATP_BIND_1"/>
    <property type="match status" value="1"/>
</dbReference>
<dbReference type="InterPro" id="IPR044972">
    <property type="entry name" value="Mot1"/>
</dbReference>
<proteinExistence type="predicted"/>
<dbReference type="Proteomes" id="UP000245699">
    <property type="component" value="Unassembled WGS sequence"/>
</dbReference>
<feature type="region of interest" description="Disordered" evidence="9">
    <location>
        <begin position="1093"/>
        <end position="1137"/>
    </location>
</feature>
<dbReference type="FunFam" id="3.40.50.10810:FF:000042">
    <property type="entry name" value="SNF2 family helicase-like protein"/>
    <property type="match status" value="1"/>
</dbReference>
<dbReference type="InterPro" id="IPR022707">
    <property type="entry name" value="Mot1_central_dom"/>
</dbReference>
<organism evidence="12 13">
    <name type="scientific">Furculomyces boomerangus</name>
    <dbReference type="NCBI Taxonomy" id="61424"/>
    <lineage>
        <taxon>Eukaryota</taxon>
        <taxon>Fungi</taxon>
        <taxon>Fungi incertae sedis</taxon>
        <taxon>Zoopagomycota</taxon>
        <taxon>Kickxellomycotina</taxon>
        <taxon>Harpellomycetes</taxon>
        <taxon>Harpellales</taxon>
        <taxon>Harpellaceae</taxon>
        <taxon>Furculomyces</taxon>
    </lineage>
</organism>
<dbReference type="Gene3D" id="1.25.10.10">
    <property type="entry name" value="Leucine-rich Repeat Variant"/>
    <property type="match status" value="3"/>
</dbReference>
<dbReference type="InterPro" id="IPR011989">
    <property type="entry name" value="ARM-like"/>
</dbReference>
<dbReference type="PANTHER" id="PTHR36498">
    <property type="entry name" value="TATA-BINDING PROTEIN-ASSOCIATED FACTOR 172"/>
    <property type="match status" value="1"/>
</dbReference>
<dbReference type="GO" id="GO:0003677">
    <property type="term" value="F:DNA binding"/>
    <property type="evidence" value="ECO:0007669"/>
    <property type="project" value="UniProtKB-KW"/>
</dbReference>
<dbReference type="FunFam" id="3.40.50.300:FF:001793">
    <property type="entry name" value="TATA-binding protein-associated factor"/>
    <property type="match status" value="1"/>
</dbReference>
<dbReference type="CDD" id="cd18793">
    <property type="entry name" value="SF2_C_SNF"/>
    <property type="match status" value="1"/>
</dbReference>
<feature type="region of interest" description="Disordered" evidence="9">
    <location>
        <begin position="79"/>
        <end position="105"/>
    </location>
</feature>
<dbReference type="Gene3D" id="3.40.50.300">
    <property type="entry name" value="P-loop containing nucleotide triphosphate hydrolases"/>
    <property type="match status" value="1"/>
</dbReference>
<feature type="compositionally biased region" description="Polar residues" evidence="9">
    <location>
        <begin position="1093"/>
        <end position="1107"/>
    </location>
</feature>
<dbReference type="Gene3D" id="3.40.50.10810">
    <property type="entry name" value="Tandem AAA-ATPase domain"/>
    <property type="match status" value="1"/>
</dbReference>
<dbReference type="SUPFAM" id="SSF52540">
    <property type="entry name" value="P-loop containing nucleoside triphosphate hydrolases"/>
    <property type="match status" value="2"/>
</dbReference>
<evidence type="ECO:0000256" key="9">
    <source>
        <dbReference type="SAM" id="MobiDB-lite"/>
    </source>
</evidence>
<feature type="domain" description="Helicase C-terminal" evidence="11">
    <location>
        <begin position="1863"/>
        <end position="2013"/>
    </location>
</feature>
<evidence type="ECO:0000256" key="4">
    <source>
        <dbReference type="ARBA" id="ARBA00022801"/>
    </source>
</evidence>
<evidence type="ECO:0000256" key="1">
    <source>
        <dbReference type="ARBA" id="ARBA00004123"/>
    </source>
</evidence>
<name>A0A2T9YA94_9FUNG</name>
<accession>A0A2T9YA94</accession>
<evidence type="ECO:0000256" key="8">
    <source>
        <dbReference type="ARBA" id="ARBA00023242"/>
    </source>
</evidence>
<keyword evidence="4" id="KW-0378">Hydrolase</keyword>
<dbReference type="InterPro" id="IPR038718">
    <property type="entry name" value="SNF2-like_sf"/>
</dbReference>
<dbReference type="EMBL" id="MBFT01000563">
    <property type="protein sequence ID" value="PVU89239.1"/>
    <property type="molecule type" value="Genomic_DNA"/>
</dbReference>
<dbReference type="OrthoDB" id="10252227at2759"/>
<keyword evidence="6" id="KW-0067">ATP-binding</keyword>
<dbReference type="InterPro" id="IPR001650">
    <property type="entry name" value="Helicase_C-like"/>
</dbReference>
<evidence type="ECO:0000256" key="7">
    <source>
        <dbReference type="ARBA" id="ARBA00023125"/>
    </source>
</evidence>
<dbReference type="GO" id="GO:0016887">
    <property type="term" value="F:ATP hydrolysis activity"/>
    <property type="evidence" value="ECO:0007669"/>
    <property type="project" value="InterPro"/>
</dbReference>
<evidence type="ECO:0000313" key="13">
    <source>
        <dbReference type="Proteomes" id="UP000245699"/>
    </source>
</evidence>
<dbReference type="InterPro" id="IPR049730">
    <property type="entry name" value="SNF2/RAD54-like_C"/>
</dbReference>
<evidence type="ECO:0000256" key="2">
    <source>
        <dbReference type="ARBA" id="ARBA00022737"/>
    </source>
</evidence>
<protein>
    <submittedName>
        <fullName evidence="12">Uncharacterized protein</fullName>
    </submittedName>
</protein>
<comment type="subcellular location">
    <subcellularLocation>
        <location evidence="1">Nucleus</location>
    </subcellularLocation>
</comment>
<evidence type="ECO:0000259" key="10">
    <source>
        <dbReference type="PROSITE" id="PS51192"/>
    </source>
</evidence>
<gene>
    <name evidence="12" type="ORF">BB559_005174</name>
</gene>
<dbReference type="PROSITE" id="PS51194">
    <property type="entry name" value="HELICASE_CTER"/>
    <property type="match status" value="1"/>
</dbReference>
<keyword evidence="3" id="KW-0547">Nucleotide-binding</keyword>
<keyword evidence="7" id="KW-0238">DNA-binding</keyword>
<evidence type="ECO:0000256" key="3">
    <source>
        <dbReference type="ARBA" id="ARBA00022741"/>
    </source>
</evidence>